<organism evidence="7 8">
    <name type="scientific">Linnemannia gamsii</name>
    <dbReference type="NCBI Taxonomy" id="64522"/>
    <lineage>
        <taxon>Eukaryota</taxon>
        <taxon>Fungi</taxon>
        <taxon>Fungi incertae sedis</taxon>
        <taxon>Mucoromycota</taxon>
        <taxon>Mortierellomycotina</taxon>
        <taxon>Mortierellomycetes</taxon>
        <taxon>Mortierellales</taxon>
        <taxon>Mortierellaceae</taxon>
        <taxon>Linnemannia</taxon>
    </lineage>
</organism>
<evidence type="ECO:0000256" key="5">
    <source>
        <dbReference type="SAM" id="MobiDB-lite"/>
    </source>
</evidence>
<dbReference type="SUPFAM" id="SSF51905">
    <property type="entry name" value="FAD/NAD(P)-binding domain"/>
    <property type="match status" value="2"/>
</dbReference>
<dbReference type="Proteomes" id="UP001194696">
    <property type="component" value="Unassembled WGS sequence"/>
</dbReference>
<evidence type="ECO:0000259" key="6">
    <source>
        <dbReference type="Pfam" id="PF01494"/>
    </source>
</evidence>
<dbReference type="EMBL" id="JAAAIM010000155">
    <property type="protein sequence ID" value="KAG0293461.1"/>
    <property type="molecule type" value="Genomic_DNA"/>
</dbReference>
<protein>
    <recommendedName>
        <fullName evidence="6">FAD-binding domain-containing protein</fullName>
    </recommendedName>
</protein>
<keyword evidence="4" id="KW-0560">Oxidoreductase</keyword>
<reference evidence="7 8" key="1">
    <citation type="journal article" date="2020" name="Fungal Divers.">
        <title>Resolving the Mortierellaceae phylogeny through synthesis of multi-gene phylogenetics and phylogenomics.</title>
        <authorList>
            <person name="Vandepol N."/>
            <person name="Liber J."/>
            <person name="Desiro A."/>
            <person name="Na H."/>
            <person name="Kennedy M."/>
            <person name="Barry K."/>
            <person name="Grigoriev I.V."/>
            <person name="Miller A.N."/>
            <person name="O'Donnell K."/>
            <person name="Stajich J.E."/>
            <person name="Bonito G."/>
        </authorList>
    </citation>
    <scope>NUCLEOTIDE SEQUENCE [LARGE SCALE GENOMIC DNA]</scope>
    <source>
        <strain evidence="7 8">AD045</strain>
    </source>
</reference>
<gene>
    <name evidence="7" type="ORF">BGZ96_002803</name>
</gene>
<accession>A0ABQ7K8E3</accession>
<comment type="caution">
    <text evidence="7">The sequence shown here is derived from an EMBL/GenBank/DDBJ whole genome shotgun (WGS) entry which is preliminary data.</text>
</comment>
<proteinExistence type="inferred from homology"/>
<dbReference type="InterPro" id="IPR002938">
    <property type="entry name" value="FAD-bd"/>
</dbReference>
<dbReference type="PANTHER" id="PTHR47356">
    <property type="entry name" value="FAD-DEPENDENT MONOOXYGENASE ASQG-RELATED"/>
    <property type="match status" value="1"/>
</dbReference>
<name>A0ABQ7K8E3_9FUNG</name>
<feature type="region of interest" description="Disordered" evidence="5">
    <location>
        <begin position="1"/>
        <end position="24"/>
    </location>
</feature>
<evidence type="ECO:0000256" key="2">
    <source>
        <dbReference type="ARBA" id="ARBA00022630"/>
    </source>
</evidence>
<evidence type="ECO:0000256" key="4">
    <source>
        <dbReference type="ARBA" id="ARBA00023002"/>
    </source>
</evidence>
<dbReference type="PRINTS" id="PR00420">
    <property type="entry name" value="RNGMNOXGNASE"/>
</dbReference>
<keyword evidence="2" id="KW-0285">Flavoprotein</keyword>
<feature type="domain" description="FAD-binding" evidence="6">
    <location>
        <begin position="476"/>
        <end position="811"/>
    </location>
</feature>
<dbReference type="Pfam" id="PF01494">
    <property type="entry name" value="FAD_binding_3"/>
    <property type="match status" value="2"/>
</dbReference>
<evidence type="ECO:0000313" key="8">
    <source>
        <dbReference type="Proteomes" id="UP001194696"/>
    </source>
</evidence>
<keyword evidence="8" id="KW-1185">Reference proteome</keyword>
<evidence type="ECO:0000313" key="7">
    <source>
        <dbReference type="EMBL" id="KAG0293461.1"/>
    </source>
</evidence>
<feature type="domain" description="FAD-binding" evidence="6">
    <location>
        <begin position="32"/>
        <end position="178"/>
    </location>
</feature>
<evidence type="ECO:0000256" key="3">
    <source>
        <dbReference type="ARBA" id="ARBA00022827"/>
    </source>
</evidence>
<dbReference type="InterPro" id="IPR036188">
    <property type="entry name" value="FAD/NAD-bd_sf"/>
</dbReference>
<dbReference type="InterPro" id="IPR050562">
    <property type="entry name" value="FAD_mOase_fung"/>
</dbReference>
<evidence type="ECO:0000256" key="1">
    <source>
        <dbReference type="ARBA" id="ARBA00007992"/>
    </source>
</evidence>
<sequence length="910" mass="102156">MSGPVEDTTPPSSEGFKGSDLPPLVTDEPPRVLIAGAGLAGLFLGILLEKAGVPYEIFERTAEIKPLGLYDQLMSFSKEGIRSTYYNDRLKVIARNDSDDGEHIGYERILFARPELYDMLFKQIPSHKIHMSKKVLSFQQNHEGVMLRFSDNTIIHGDILVGADGAHSAIRQHLYMTLDKQGLLPKADTKAMSRGYISLLGTTGPLDPVKYPGVLKEDCETSFILGDKNSPYTWTTFTVPGNKICWNVVIQLGITEIADDQFRSSEWVPEQNLEFMDSIRHFKTIYGTLGELFDVTPIDGISKVYFEDMLFETWTHGRTVLIGDGAGAVNAMQDAVLLANHIYDILPTSFENIKAALNNYKEERFDAVKDQYPQSHISAKLMYGHSLFERLLRQVIFNWMPKSIMRKQLSKDTAYRPQANFLPQAPKRGTVEIIPQWPSRRITKKGEEEEEAKMIAARALYHVHLPSDKTDKPPHVLISGAGLAGLILGILLEKAGIPYDIYERAAEIKPIGRAKSRGDVLAPNILSAFEQVGLYEELMSFSKEGIHSTYYTDKLQVIAKNDSTDGDVIGYEHILFARPELYDMLIRQIPPNKVHMSSKMVSFEQDQDGVTVTLANNTTARGDILVGADGAHSAARKHLYETLGEKGLLPKSDTEATNVGFVSLLGTTDVLDPAKYPGLLKEDCETSFIIGDKKTPYTWCTFTVPGNKICWNVVIQLGISSIADEDFRPSDWVAQDNQKMMESIRHFPTTYGTMGDLLIVSKVSFEDKLFETWNHGRVVLIGDAAHKLLPSTGAGAVNAMQDAVLIANHIYDIKPTTHENIQIALNEYREERFDTIKDQYPQSHISAQLTMFERILRQVIFNWVPQPVMRRLLSKDTAYRPQANFLPQALKRATLDIIPQWPSKRAQKEV</sequence>
<comment type="similarity">
    <text evidence="1">Belongs to the paxM FAD-dependent monooxygenase family.</text>
</comment>
<keyword evidence="3" id="KW-0274">FAD</keyword>
<dbReference type="PANTHER" id="PTHR47356:SF2">
    <property type="entry name" value="FAD-BINDING DOMAIN-CONTAINING PROTEIN-RELATED"/>
    <property type="match status" value="1"/>
</dbReference>
<dbReference type="Gene3D" id="3.50.50.60">
    <property type="entry name" value="FAD/NAD(P)-binding domain"/>
    <property type="match status" value="2"/>
</dbReference>